<feature type="region of interest" description="Disordered" evidence="1">
    <location>
        <begin position="161"/>
        <end position="333"/>
    </location>
</feature>
<accession>A0A0C3Q6M1</accession>
<name>A0A0C3Q6M1_9AGAM</name>
<protein>
    <recommendedName>
        <fullName evidence="4">Mediator of RNA polymerase II transcription subunit 19</fullName>
    </recommendedName>
</protein>
<dbReference type="Proteomes" id="UP000054248">
    <property type="component" value="Unassembled WGS sequence"/>
</dbReference>
<organism evidence="2 3">
    <name type="scientific">Tulasnella calospora MUT 4182</name>
    <dbReference type="NCBI Taxonomy" id="1051891"/>
    <lineage>
        <taxon>Eukaryota</taxon>
        <taxon>Fungi</taxon>
        <taxon>Dikarya</taxon>
        <taxon>Basidiomycota</taxon>
        <taxon>Agaricomycotina</taxon>
        <taxon>Agaricomycetes</taxon>
        <taxon>Cantharellales</taxon>
        <taxon>Tulasnellaceae</taxon>
        <taxon>Tulasnella</taxon>
    </lineage>
</organism>
<dbReference type="AlphaFoldDB" id="A0A0C3Q6M1"/>
<dbReference type="EMBL" id="KN823049">
    <property type="protein sequence ID" value="KIO25045.1"/>
    <property type="molecule type" value="Genomic_DNA"/>
</dbReference>
<dbReference type="STRING" id="1051891.A0A0C3Q6M1"/>
<feature type="compositionally biased region" description="Basic and acidic residues" evidence="1">
    <location>
        <begin position="48"/>
        <end position="67"/>
    </location>
</feature>
<dbReference type="OrthoDB" id="2160599at2759"/>
<keyword evidence="3" id="KW-1185">Reference proteome</keyword>
<gene>
    <name evidence="2" type="ORF">M407DRAFT_94491</name>
</gene>
<feature type="compositionally biased region" description="Basic residues" evidence="1">
    <location>
        <begin position="324"/>
        <end position="333"/>
    </location>
</feature>
<feature type="compositionally biased region" description="Pro residues" evidence="1">
    <location>
        <begin position="273"/>
        <end position="285"/>
    </location>
</feature>
<feature type="compositionally biased region" description="Pro residues" evidence="1">
    <location>
        <begin position="244"/>
        <end position="255"/>
    </location>
</feature>
<evidence type="ECO:0000313" key="3">
    <source>
        <dbReference type="Proteomes" id="UP000054248"/>
    </source>
</evidence>
<feature type="compositionally biased region" description="Polar residues" evidence="1">
    <location>
        <begin position="257"/>
        <end position="267"/>
    </location>
</feature>
<reference evidence="2 3" key="1">
    <citation type="submission" date="2014-04" db="EMBL/GenBank/DDBJ databases">
        <authorList>
            <consortium name="DOE Joint Genome Institute"/>
            <person name="Kuo A."/>
            <person name="Girlanda M."/>
            <person name="Perotto S."/>
            <person name="Kohler A."/>
            <person name="Nagy L.G."/>
            <person name="Floudas D."/>
            <person name="Copeland A."/>
            <person name="Barry K.W."/>
            <person name="Cichocki N."/>
            <person name="Veneault-Fourrey C."/>
            <person name="LaButti K."/>
            <person name="Lindquist E.A."/>
            <person name="Lipzen A."/>
            <person name="Lundell T."/>
            <person name="Morin E."/>
            <person name="Murat C."/>
            <person name="Sun H."/>
            <person name="Tunlid A."/>
            <person name="Henrissat B."/>
            <person name="Grigoriev I.V."/>
            <person name="Hibbett D.S."/>
            <person name="Martin F."/>
            <person name="Nordberg H.P."/>
            <person name="Cantor M.N."/>
            <person name="Hua S.X."/>
        </authorList>
    </citation>
    <scope>NUCLEOTIDE SEQUENCE [LARGE SCALE GENOMIC DNA]</scope>
    <source>
        <strain evidence="2 3">MUT 4182</strain>
    </source>
</reference>
<evidence type="ECO:0000313" key="2">
    <source>
        <dbReference type="EMBL" id="KIO25045.1"/>
    </source>
</evidence>
<dbReference type="HOGENOM" id="CLU_834686_0_0_1"/>
<sequence length="333" mass="34844">MRLHASQDLITRLGLLPAFDDLVRPFIRVPGSTSEADGGSGTTGALPADEKGKGKEVDMGRMQRVEGPDGQQLQMSPSAGGAAGTGAGSSSSKPEGGDDKKEHKNGWRSFVQPQVSGKFSTKKDTYLGDLVSYQPRPPMKIRPFDLGTLNGFRLEEGQLDATTLQQLGLGPDDKKKKKKKKKLLPDGTAAPADSTTVGPSQAGASPAPGLNGGTPRSNQAAPSPRPSIHPAYLKANGSPYPQSNRPPLPQTPTVPPSNYTANGNTGNYWAGQPVPPEVNGPPKPPGATAVMVNGKASKVRKERDEGPAPVGTPGGLQGQNGQPRPHKKRKTVR</sequence>
<feature type="compositionally biased region" description="Basic and acidic residues" evidence="1">
    <location>
        <begin position="95"/>
        <end position="105"/>
    </location>
</feature>
<feature type="region of interest" description="Disordered" evidence="1">
    <location>
        <begin position="31"/>
        <end position="145"/>
    </location>
</feature>
<feature type="compositionally biased region" description="Polar residues" evidence="1">
    <location>
        <begin position="193"/>
        <end position="203"/>
    </location>
</feature>
<evidence type="ECO:0000256" key="1">
    <source>
        <dbReference type="SAM" id="MobiDB-lite"/>
    </source>
</evidence>
<reference evidence="3" key="2">
    <citation type="submission" date="2015-01" db="EMBL/GenBank/DDBJ databases">
        <title>Evolutionary Origins and Diversification of the Mycorrhizal Mutualists.</title>
        <authorList>
            <consortium name="DOE Joint Genome Institute"/>
            <consortium name="Mycorrhizal Genomics Consortium"/>
            <person name="Kohler A."/>
            <person name="Kuo A."/>
            <person name="Nagy L.G."/>
            <person name="Floudas D."/>
            <person name="Copeland A."/>
            <person name="Barry K.W."/>
            <person name="Cichocki N."/>
            <person name="Veneault-Fourrey C."/>
            <person name="LaButti K."/>
            <person name="Lindquist E.A."/>
            <person name="Lipzen A."/>
            <person name="Lundell T."/>
            <person name="Morin E."/>
            <person name="Murat C."/>
            <person name="Riley R."/>
            <person name="Ohm R."/>
            <person name="Sun H."/>
            <person name="Tunlid A."/>
            <person name="Henrissat B."/>
            <person name="Grigoriev I.V."/>
            <person name="Hibbett D.S."/>
            <person name="Martin F."/>
        </authorList>
    </citation>
    <scope>NUCLEOTIDE SEQUENCE [LARGE SCALE GENOMIC DNA]</scope>
    <source>
        <strain evidence="3">MUT 4182</strain>
    </source>
</reference>
<proteinExistence type="predicted"/>
<evidence type="ECO:0008006" key="4">
    <source>
        <dbReference type="Google" id="ProtNLM"/>
    </source>
</evidence>